<dbReference type="AlphaFoldDB" id="A0A443HR92"/>
<name>A0A443HR92_BYSSP</name>
<comment type="caution">
    <text evidence="1">The sequence shown here is derived from an EMBL/GenBank/DDBJ whole genome shotgun (WGS) entry which is preliminary data.</text>
</comment>
<dbReference type="RefSeq" id="XP_028483972.1">
    <property type="nucleotide sequence ID" value="XM_028630792.1"/>
</dbReference>
<proteinExistence type="predicted"/>
<keyword evidence="2" id="KW-1185">Reference proteome</keyword>
<sequence>MSCIPCKQRRESDFPTLREICPSILRHRLLYASPYSAIHRVVIGEVAFVQPGHFHPPGSILASTASNIILERRNYLRLCILEAGISETYLFKRYPHVIFSFLLLHLQLNLVLLYSQSLRTMIMTSSPCGVHLVGSICGAETATDSFKKCVTAFPSCIYRLPDGEPASRNNFIGWQRTVFSGIPVALEQYDAKGDVIEQPKASPCEVADVIKNMAPLKLCYDDFALESYAEFKRLKDEGVIPKSVKFLVCVPTVYCVMSLLRAEFAATVEPIYTNALVGCLKRLEAEIPHEDLAVQVDVAAEPMLIHARPGKRIYHFDQYWEGDVFTGAMDRVAALVRSVSGDVEVGMHICYGDMGHKHFIEPADTADIVRIANSVLERAQRPINWIHFPVPKARDDEAYFEPLRGLKVGHETELYVGLVHPNDESGTRKRLETATKFLEGRKFGVATECGLGRAPTEEFDSVARISTAICSPAS</sequence>
<dbReference type="EMBL" id="RCNU01000007">
    <property type="protein sequence ID" value="RWQ94327.1"/>
    <property type="molecule type" value="Genomic_DNA"/>
</dbReference>
<dbReference type="Gene3D" id="3.20.20.210">
    <property type="match status" value="1"/>
</dbReference>
<evidence type="ECO:0000313" key="1">
    <source>
        <dbReference type="EMBL" id="RWQ94327.1"/>
    </source>
</evidence>
<evidence type="ECO:0000313" key="2">
    <source>
        <dbReference type="Proteomes" id="UP000283841"/>
    </source>
</evidence>
<organism evidence="1 2">
    <name type="scientific">Byssochlamys spectabilis</name>
    <name type="common">Paecilomyces variotii</name>
    <dbReference type="NCBI Taxonomy" id="264951"/>
    <lineage>
        <taxon>Eukaryota</taxon>
        <taxon>Fungi</taxon>
        <taxon>Dikarya</taxon>
        <taxon>Ascomycota</taxon>
        <taxon>Pezizomycotina</taxon>
        <taxon>Eurotiomycetes</taxon>
        <taxon>Eurotiomycetidae</taxon>
        <taxon>Eurotiales</taxon>
        <taxon>Thermoascaceae</taxon>
        <taxon>Paecilomyces</taxon>
    </lineage>
</organism>
<dbReference type="Proteomes" id="UP000283841">
    <property type="component" value="Unassembled WGS sequence"/>
</dbReference>
<dbReference type="GeneID" id="39600069"/>
<reference evidence="1 2" key="1">
    <citation type="journal article" date="2018" name="Front. Microbiol.">
        <title>Genomic and genetic insights into a cosmopolitan fungus, Paecilomyces variotii (Eurotiales).</title>
        <authorList>
            <person name="Urquhart A.S."/>
            <person name="Mondo S.J."/>
            <person name="Makela M.R."/>
            <person name="Hane J.K."/>
            <person name="Wiebenga A."/>
            <person name="He G."/>
            <person name="Mihaltcheva S."/>
            <person name="Pangilinan J."/>
            <person name="Lipzen A."/>
            <person name="Barry K."/>
            <person name="de Vries R.P."/>
            <person name="Grigoriev I.V."/>
            <person name="Idnurm A."/>
        </authorList>
    </citation>
    <scope>NUCLEOTIDE SEQUENCE [LARGE SCALE GENOMIC DNA]</scope>
    <source>
        <strain evidence="1 2">CBS 101075</strain>
    </source>
</reference>
<gene>
    <name evidence="1" type="ORF">C8Q69DRAFT_469808</name>
</gene>
<protein>
    <recommendedName>
        <fullName evidence="3">Cobalamin-independent methionine synthase MetE C-terminal/archaeal domain-containing protein</fullName>
    </recommendedName>
</protein>
<dbReference type="InterPro" id="IPR038071">
    <property type="entry name" value="UROD/MetE-like_sf"/>
</dbReference>
<dbReference type="VEuPathDB" id="FungiDB:C8Q69DRAFT_469808"/>
<accession>A0A443HR92</accession>
<evidence type="ECO:0008006" key="3">
    <source>
        <dbReference type="Google" id="ProtNLM"/>
    </source>
</evidence>
<dbReference type="SUPFAM" id="SSF51726">
    <property type="entry name" value="UROD/MetE-like"/>
    <property type="match status" value="1"/>
</dbReference>